<dbReference type="GO" id="GO:1990351">
    <property type="term" value="C:transporter complex"/>
    <property type="evidence" value="ECO:0007669"/>
    <property type="project" value="TreeGrafter"/>
</dbReference>
<dbReference type="InterPro" id="IPR050218">
    <property type="entry name" value="LptD"/>
</dbReference>
<reference evidence="7 8" key="1">
    <citation type="submission" date="2016-12" db="EMBL/GenBank/DDBJ databases">
        <title>Diversity of luminous bacteria.</title>
        <authorList>
            <person name="Yoshizawa S."/>
            <person name="Kogure K."/>
        </authorList>
    </citation>
    <scope>NUCLEOTIDE SEQUENCE [LARGE SCALE GENOMIC DNA]</scope>
    <source>
        <strain evidence="7 8">LC1-200</strain>
    </source>
</reference>
<dbReference type="InterPro" id="IPR005653">
    <property type="entry name" value="OstA-like_N"/>
</dbReference>
<feature type="domain" description="Organic solvent tolerance-like N-terminal" evidence="5">
    <location>
        <begin position="77"/>
        <end position="210"/>
    </location>
</feature>
<dbReference type="Proteomes" id="UP000238730">
    <property type="component" value="Unassembled WGS sequence"/>
</dbReference>
<keyword evidence="3 4" id="KW-0998">Cell outer membrane</keyword>
<dbReference type="RefSeq" id="WP_105059419.1">
    <property type="nucleotide sequence ID" value="NZ_MSCJ01000001.1"/>
</dbReference>
<dbReference type="GO" id="GO:0043165">
    <property type="term" value="P:Gram-negative-bacterium-type cell outer membrane assembly"/>
    <property type="evidence" value="ECO:0007669"/>
    <property type="project" value="UniProtKB-UniRule"/>
</dbReference>
<protein>
    <recommendedName>
        <fullName evidence="4">LPS-assembly protein LptD</fullName>
    </recommendedName>
</protein>
<dbReference type="EMBL" id="MSCJ01000001">
    <property type="protein sequence ID" value="PQJ65946.1"/>
    <property type="molecule type" value="Genomic_DNA"/>
</dbReference>
<evidence type="ECO:0000313" key="8">
    <source>
        <dbReference type="Proteomes" id="UP000238730"/>
    </source>
</evidence>
<accession>A0A2S7VUZ9</accession>
<dbReference type="PANTHER" id="PTHR30189:SF1">
    <property type="entry name" value="LPS-ASSEMBLY PROTEIN LPTD"/>
    <property type="match status" value="1"/>
</dbReference>
<comment type="subunit">
    <text evidence="4">Component of the lipopolysaccharide transport and assembly complex. Interacts with LptE and LptA.</text>
</comment>
<evidence type="ECO:0000256" key="4">
    <source>
        <dbReference type="HAMAP-Rule" id="MF_01411"/>
    </source>
</evidence>
<evidence type="ECO:0000256" key="3">
    <source>
        <dbReference type="ARBA" id="ARBA00023237"/>
    </source>
</evidence>
<comment type="caution">
    <text evidence="7">The sequence shown here is derived from an EMBL/GenBank/DDBJ whole genome shotgun (WGS) entry which is preliminary data.</text>
</comment>
<keyword evidence="1 4" id="KW-0732">Signal</keyword>
<evidence type="ECO:0000313" key="7">
    <source>
        <dbReference type="EMBL" id="PQJ65946.1"/>
    </source>
</evidence>
<feature type="signal peptide" evidence="4">
    <location>
        <begin position="1"/>
        <end position="23"/>
    </location>
</feature>
<dbReference type="NCBIfam" id="NF002997">
    <property type="entry name" value="PRK03761.1"/>
    <property type="match status" value="1"/>
</dbReference>
<dbReference type="GO" id="GO:0015920">
    <property type="term" value="P:lipopolysaccharide transport"/>
    <property type="evidence" value="ECO:0007669"/>
    <property type="project" value="InterPro"/>
</dbReference>
<gene>
    <name evidence="4" type="primary">lptD</name>
    <name evidence="7" type="ORF">BTO08_00145</name>
</gene>
<dbReference type="Gene3D" id="2.60.450.10">
    <property type="entry name" value="Lipopolysaccharide (LPS) transport protein A like domain"/>
    <property type="match status" value="1"/>
</dbReference>
<dbReference type="InterPro" id="IPR007543">
    <property type="entry name" value="LptD_C"/>
</dbReference>
<evidence type="ECO:0000259" key="6">
    <source>
        <dbReference type="Pfam" id="PF04453"/>
    </source>
</evidence>
<dbReference type="Pfam" id="PF04453">
    <property type="entry name" value="LptD"/>
    <property type="match status" value="1"/>
</dbReference>
<dbReference type="OrthoDB" id="9760225at2"/>
<proteinExistence type="inferred from homology"/>
<dbReference type="InterPro" id="IPR020889">
    <property type="entry name" value="LipoPS_assembly_LptD"/>
</dbReference>
<keyword evidence="2 4" id="KW-0472">Membrane</keyword>
<dbReference type="Pfam" id="PF03968">
    <property type="entry name" value="LptD_N"/>
    <property type="match status" value="1"/>
</dbReference>
<evidence type="ECO:0000259" key="5">
    <source>
        <dbReference type="Pfam" id="PF03968"/>
    </source>
</evidence>
<dbReference type="GO" id="GO:0009279">
    <property type="term" value="C:cell outer membrane"/>
    <property type="evidence" value="ECO:0007669"/>
    <property type="project" value="UniProtKB-SubCell"/>
</dbReference>
<comment type="caution">
    <text evidence="4">Lacks conserved residue(s) required for the propagation of feature annotation.</text>
</comment>
<evidence type="ECO:0000256" key="2">
    <source>
        <dbReference type="ARBA" id="ARBA00023136"/>
    </source>
</evidence>
<comment type="function">
    <text evidence="4">Together with LptE, is involved in the assembly of lipopolysaccharide (LPS) at the surface of the outer membrane.</text>
</comment>
<sequence precursor="true">MSLTSHSLLATMIGLALYGPAMAEDATSLHKDINGKHAVAEDQTTKTAVNDDPLAMVRGVCIAPKDRKEDTNNTPIHIEADNAQAKNEHQAVYSGDVIVQQGTRTIAADTVTLQQPQNIVTAKGNVYYHDGGIEMDGKQLQSDLNTKDSQMDDAVYRMTCQPGRGDAEQIDKKNVDGTQFYKMKDGTFTTCPAGDKSWRFAAGSLERDGDSPFADLYNARFEVLNVPVFYLPWLRIPVTKERMTGFLYPTLTYGSRNGMEYEAPFYWNIAPNYDLTLTPKYMNHRGLQTTAKFRYLNELGEGQVVGEYMGHDKKADFADYQLEDNKPNSGKYWGFQWTHSGIIDENWLVDIDYSRVSDYKYFERGLDSSIGEREDNNLLQTAEVSYRNANWDTMLMVRDFQLLKDPDEAESSTDNRSPYRLMPQLSSTYYKTDLGYGLDFKMPMSISKFENSSIFKPDADRITFEPTLTLPYATPWWSVTTQAKVNYAYYNQDKKELDKNADFDALKDSVNRVVPEFRVNSSLYFERDTSILGSHYTQSLEPQIQYLYVKNVDQEGIYNPFDYNGGGYDSTRLQQDYYGLFSDKTYSGNDYIAPANQFTVGASTRYFDEDFKERFTLSMGQIFYIDKPLNQGSDNKEAKSYSATAVETEFNLDDSLFLKTAMQYDSSENDIQQGNVTVEYRSGGVFVQPSYRYVSSDYLTKYVTNPNPVISGSKDKRDGISQLGLSIGFPVSDSVDVKADYYQDMNVNKMLESKVGFTYTSACWMIGLSYNRYAKDPLSSDFTEYDSNVSFSFSLLGLQGAGPSFGQSSDDGGNILSYGDPFTLNN</sequence>
<feature type="chain" id="PRO_5015789944" description="LPS-assembly protein LptD" evidence="4">
    <location>
        <begin position="24"/>
        <end position="826"/>
    </location>
</feature>
<dbReference type="HAMAP" id="MF_01411">
    <property type="entry name" value="LPS_assembly_LptD"/>
    <property type="match status" value="1"/>
</dbReference>
<comment type="similarity">
    <text evidence="4">Belongs to the LptD family.</text>
</comment>
<dbReference type="PANTHER" id="PTHR30189">
    <property type="entry name" value="LPS-ASSEMBLY PROTEIN"/>
    <property type="match status" value="1"/>
</dbReference>
<evidence type="ECO:0000256" key="1">
    <source>
        <dbReference type="ARBA" id="ARBA00022729"/>
    </source>
</evidence>
<dbReference type="AlphaFoldDB" id="A0A2S7VUZ9"/>
<name>A0A2S7VUZ9_PHOAN</name>
<comment type="subcellular location">
    <subcellularLocation>
        <location evidence="4">Cell outer membrane</location>
    </subcellularLocation>
</comment>
<feature type="domain" description="LptD C-terminal" evidence="6">
    <location>
        <begin position="331"/>
        <end position="733"/>
    </location>
</feature>
<organism evidence="7 8">
    <name type="scientific">Photobacterium angustum</name>
    <dbReference type="NCBI Taxonomy" id="661"/>
    <lineage>
        <taxon>Bacteria</taxon>
        <taxon>Pseudomonadati</taxon>
        <taxon>Pseudomonadota</taxon>
        <taxon>Gammaproteobacteria</taxon>
        <taxon>Vibrionales</taxon>
        <taxon>Vibrionaceae</taxon>
        <taxon>Photobacterium</taxon>
    </lineage>
</organism>